<dbReference type="CDD" id="cd08566">
    <property type="entry name" value="GDPD_AtGDE_like"/>
    <property type="match status" value="1"/>
</dbReference>
<sequence length="303" mass="34312">MKKLLGIFLICILGFSCARSGESAVPTRVDSIVSRLEDPDTRSVIVVAHRGDWRHSVENSLQAVQNAIDMQVDVVEIDVRKTADGRLVLMHDATIDRTTNGSGKVSELTLDSIRNCYLKAADSTLTDLRVPTLDEVFEISKDRIMLNIDKGYWIFDDVYALAEKAGTTRQIIMKGDQAADQVLESFGRYLDRVFYMPIVNLNKEGAEETIADFQEKIRPVAYELLYKSDTCQTPLRVKNQLAGKSLIWYNTMWNGMSGSRYDDRAVDDPDRVYGYLIDSLNARIIQTDRPGFLIRYLVSRGQH</sequence>
<dbReference type="InterPro" id="IPR017946">
    <property type="entry name" value="PLC-like_Pdiesterase_TIM-brl"/>
</dbReference>
<dbReference type="InterPro" id="IPR030395">
    <property type="entry name" value="GP_PDE_dom"/>
</dbReference>
<dbReference type="EMBL" id="JACOOK010000003">
    <property type="protein sequence ID" value="MBC5616659.1"/>
    <property type="molecule type" value="Genomic_DNA"/>
</dbReference>
<keyword evidence="1" id="KW-0732">Signal</keyword>
<dbReference type="PANTHER" id="PTHR46320">
    <property type="entry name" value="GLYCEROPHOSPHODIESTER PHOSPHODIESTERASE 1"/>
    <property type="match status" value="1"/>
</dbReference>
<dbReference type="PROSITE" id="PS51257">
    <property type="entry name" value="PROKAR_LIPOPROTEIN"/>
    <property type="match status" value="1"/>
</dbReference>
<dbReference type="InterPro" id="IPR032160">
    <property type="entry name" value="DUF4996"/>
</dbReference>
<organism evidence="3 4">
    <name type="scientific">Alistipes hominis</name>
    <dbReference type="NCBI Taxonomy" id="2763015"/>
    <lineage>
        <taxon>Bacteria</taxon>
        <taxon>Pseudomonadati</taxon>
        <taxon>Bacteroidota</taxon>
        <taxon>Bacteroidia</taxon>
        <taxon>Bacteroidales</taxon>
        <taxon>Rikenellaceae</taxon>
        <taxon>Alistipes</taxon>
    </lineage>
</organism>
<protein>
    <submittedName>
        <fullName evidence="3">Glycerophosphodiester phosphodiesterase family protein</fullName>
    </submittedName>
</protein>
<dbReference type="Gene3D" id="3.20.20.190">
    <property type="entry name" value="Phosphatidylinositol (PI) phosphodiesterase"/>
    <property type="match status" value="1"/>
</dbReference>
<gene>
    <name evidence="3" type="ORF">H8S08_06445</name>
</gene>
<feature type="domain" description="GP-PDE" evidence="2">
    <location>
        <begin position="44"/>
        <end position="297"/>
    </location>
</feature>
<evidence type="ECO:0000313" key="3">
    <source>
        <dbReference type="EMBL" id="MBC5616659.1"/>
    </source>
</evidence>
<dbReference type="Pfam" id="PF16387">
    <property type="entry name" value="DUF4996"/>
    <property type="match status" value="1"/>
</dbReference>
<dbReference type="SUPFAM" id="SSF51695">
    <property type="entry name" value="PLC-like phosphodiesterases"/>
    <property type="match status" value="1"/>
</dbReference>
<feature type="chain" id="PRO_5046742402" evidence="1">
    <location>
        <begin position="19"/>
        <end position="303"/>
    </location>
</feature>
<dbReference type="RefSeq" id="WP_186965865.1">
    <property type="nucleotide sequence ID" value="NZ_JACOOK010000003.1"/>
</dbReference>
<name>A0ABR7CLX5_9BACT</name>
<dbReference type="PANTHER" id="PTHR46320:SF1">
    <property type="entry name" value="GLYCEROPHOSPHODIESTER PHOSPHODIESTERASE 1"/>
    <property type="match status" value="1"/>
</dbReference>
<evidence type="ECO:0000313" key="4">
    <source>
        <dbReference type="Proteomes" id="UP000636891"/>
    </source>
</evidence>
<comment type="caution">
    <text evidence="3">The sequence shown here is derived from an EMBL/GenBank/DDBJ whole genome shotgun (WGS) entry which is preliminary data.</text>
</comment>
<keyword evidence="4" id="KW-1185">Reference proteome</keyword>
<evidence type="ECO:0000259" key="2">
    <source>
        <dbReference type="PROSITE" id="PS51704"/>
    </source>
</evidence>
<dbReference type="Proteomes" id="UP000636891">
    <property type="component" value="Unassembled WGS sequence"/>
</dbReference>
<reference evidence="3 4" key="1">
    <citation type="submission" date="2020-08" db="EMBL/GenBank/DDBJ databases">
        <title>Genome public.</title>
        <authorList>
            <person name="Liu C."/>
            <person name="Sun Q."/>
        </authorList>
    </citation>
    <scope>NUCLEOTIDE SEQUENCE [LARGE SCALE GENOMIC DNA]</scope>
    <source>
        <strain evidence="3 4">New-7</strain>
    </source>
</reference>
<evidence type="ECO:0000256" key="1">
    <source>
        <dbReference type="SAM" id="SignalP"/>
    </source>
</evidence>
<accession>A0ABR7CLX5</accession>
<feature type="signal peptide" evidence="1">
    <location>
        <begin position="1"/>
        <end position="18"/>
    </location>
</feature>
<proteinExistence type="predicted"/>
<dbReference type="Pfam" id="PF03009">
    <property type="entry name" value="GDPD"/>
    <property type="match status" value="1"/>
</dbReference>
<dbReference type="PROSITE" id="PS51704">
    <property type="entry name" value="GP_PDE"/>
    <property type="match status" value="1"/>
</dbReference>